<protein>
    <submittedName>
        <fullName evidence="2">Neur_chan_memb domain-containing protein</fullName>
    </submittedName>
</protein>
<reference evidence="2" key="1">
    <citation type="submission" date="2016-11" db="UniProtKB">
        <authorList>
            <consortium name="WormBaseParasite"/>
        </authorList>
    </citation>
    <scope>IDENTIFICATION</scope>
    <source>
        <strain evidence="2">KR3021</strain>
    </source>
</reference>
<dbReference type="Proteomes" id="UP000095286">
    <property type="component" value="Unplaced"/>
</dbReference>
<sequence length="82" mass="9333">MRYSNQKGSVCYDSSNYCTSPPTKNQDIEAEESKVEEEISFMNELKYHLKKNYSIFYAVVSVLSALVIAVVCIEDGYTPSNY</sequence>
<evidence type="ECO:0000313" key="2">
    <source>
        <dbReference type="WBParaSite" id="RSKR_0000085650.1"/>
    </source>
</evidence>
<organism evidence="1 2">
    <name type="scientific">Rhabditophanes sp. KR3021</name>
    <dbReference type="NCBI Taxonomy" id="114890"/>
    <lineage>
        <taxon>Eukaryota</taxon>
        <taxon>Metazoa</taxon>
        <taxon>Ecdysozoa</taxon>
        <taxon>Nematoda</taxon>
        <taxon>Chromadorea</taxon>
        <taxon>Rhabditida</taxon>
        <taxon>Tylenchina</taxon>
        <taxon>Panagrolaimomorpha</taxon>
        <taxon>Strongyloidoidea</taxon>
        <taxon>Alloionematidae</taxon>
        <taxon>Rhabditophanes</taxon>
    </lineage>
</organism>
<evidence type="ECO:0000313" key="1">
    <source>
        <dbReference type="Proteomes" id="UP000095286"/>
    </source>
</evidence>
<proteinExistence type="predicted"/>
<dbReference type="WBParaSite" id="RSKR_0000085650.1">
    <property type="protein sequence ID" value="RSKR_0000085650.1"/>
    <property type="gene ID" value="RSKR_0000085650"/>
</dbReference>
<accession>A0AC35TIA5</accession>
<name>A0AC35TIA5_9BILA</name>